<evidence type="ECO:0000256" key="1">
    <source>
        <dbReference type="SAM" id="Phobius"/>
    </source>
</evidence>
<gene>
    <name evidence="2" type="ORF">GCM10023332_02600</name>
</gene>
<reference evidence="3" key="1">
    <citation type="journal article" date="2019" name="Int. J. Syst. Evol. Microbiol.">
        <title>The Global Catalogue of Microorganisms (GCM) 10K type strain sequencing project: providing services to taxonomists for standard genome sequencing and annotation.</title>
        <authorList>
            <consortium name="The Broad Institute Genomics Platform"/>
            <consortium name="The Broad Institute Genome Sequencing Center for Infectious Disease"/>
            <person name="Wu L."/>
            <person name="Ma J."/>
        </authorList>
    </citation>
    <scope>NUCLEOTIDE SEQUENCE [LARGE SCALE GENOMIC DNA]</scope>
    <source>
        <strain evidence="3">JCM 18392</strain>
    </source>
</reference>
<feature type="transmembrane region" description="Helical" evidence="1">
    <location>
        <begin position="23"/>
        <end position="44"/>
    </location>
</feature>
<protein>
    <submittedName>
        <fullName evidence="2">Uncharacterized protein</fullName>
    </submittedName>
</protein>
<proteinExistence type="predicted"/>
<accession>A0ABP9DNN5</accession>
<organism evidence="2 3">
    <name type="scientific">Luteimonas vadosa</name>
    <dbReference type="NCBI Taxonomy" id="1165507"/>
    <lineage>
        <taxon>Bacteria</taxon>
        <taxon>Pseudomonadati</taxon>
        <taxon>Pseudomonadota</taxon>
        <taxon>Gammaproteobacteria</taxon>
        <taxon>Lysobacterales</taxon>
        <taxon>Lysobacteraceae</taxon>
        <taxon>Luteimonas</taxon>
    </lineage>
</organism>
<keyword evidence="1" id="KW-0472">Membrane</keyword>
<evidence type="ECO:0000313" key="3">
    <source>
        <dbReference type="Proteomes" id="UP001501323"/>
    </source>
</evidence>
<keyword evidence="1" id="KW-0812">Transmembrane</keyword>
<dbReference type="EMBL" id="BAABJY010000001">
    <property type="protein sequence ID" value="GAA4854587.1"/>
    <property type="molecule type" value="Genomic_DNA"/>
</dbReference>
<evidence type="ECO:0000313" key="2">
    <source>
        <dbReference type="EMBL" id="GAA4854587.1"/>
    </source>
</evidence>
<comment type="caution">
    <text evidence="2">The sequence shown here is derived from an EMBL/GenBank/DDBJ whole genome shotgun (WGS) entry which is preliminary data.</text>
</comment>
<sequence length="70" mass="7774">MAAIPANHTSAHRPQGRSRLRRWLLGVLLAGSVLAAYGYALRWLGEEVGQNMHDSMRDVPVLDDHTPRAN</sequence>
<keyword evidence="3" id="KW-1185">Reference proteome</keyword>
<dbReference type="RefSeq" id="WP_345293696.1">
    <property type="nucleotide sequence ID" value="NZ_BAABJY010000001.1"/>
</dbReference>
<name>A0ABP9DNN5_9GAMM</name>
<dbReference type="Proteomes" id="UP001501323">
    <property type="component" value="Unassembled WGS sequence"/>
</dbReference>
<keyword evidence="1" id="KW-1133">Transmembrane helix</keyword>